<feature type="compositionally biased region" description="Basic and acidic residues" evidence="1">
    <location>
        <begin position="229"/>
        <end position="246"/>
    </location>
</feature>
<dbReference type="AlphaFoldDB" id="X0UUJ3"/>
<name>X0UUJ3_9ZZZZ</name>
<feature type="non-terminal residue" evidence="2">
    <location>
        <position position="272"/>
    </location>
</feature>
<evidence type="ECO:0000313" key="2">
    <source>
        <dbReference type="EMBL" id="GAG09400.1"/>
    </source>
</evidence>
<comment type="caution">
    <text evidence="2">The sequence shown here is derived from an EMBL/GenBank/DDBJ whole genome shotgun (WGS) entry which is preliminary data.</text>
</comment>
<proteinExistence type="predicted"/>
<dbReference type="EMBL" id="BARS01020620">
    <property type="protein sequence ID" value="GAG09400.1"/>
    <property type="molecule type" value="Genomic_DNA"/>
</dbReference>
<evidence type="ECO:0000256" key="1">
    <source>
        <dbReference type="SAM" id="MobiDB-lite"/>
    </source>
</evidence>
<feature type="non-terminal residue" evidence="2">
    <location>
        <position position="1"/>
    </location>
</feature>
<organism evidence="2">
    <name type="scientific">marine sediment metagenome</name>
    <dbReference type="NCBI Taxonomy" id="412755"/>
    <lineage>
        <taxon>unclassified sequences</taxon>
        <taxon>metagenomes</taxon>
        <taxon>ecological metagenomes</taxon>
    </lineage>
</organism>
<feature type="region of interest" description="Disordered" evidence="1">
    <location>
        <begin position="226"/>
        <end position="248"/>
    </location>
</feature>
<sequence length="272" mass="30305">DQMATNGRSVETEQVQEELASAFGTVRNQPSQTLQDGRDTVAFAAGDVSRSVLKSVEPSKDARTDKSSEQNALAKRKNIPLGRQVLSNNYVNQSMAENLKFEAEPLNVKVVSKDSAKTLQFVQHWAQSNFLIDLNQASRKSNFPAFSQVVYQGQPGTNTNVDIKNSIFVRTTRSQARDIVEKLQRQKRTVVSVSVKDDKKLLAPLAVQASQRQAGAFYQRRGFADQEEDAGKKADLEPKSELAESAHRRRLRTPANGYLYDLSNQAQVFSLE</sequence>
<gene>
    <name evidence="2" type="ORF">S01H1_33218</name>
</gene>
<protein>
    <submittedName>
        <fullName evidence="2">Uncharacterized protein</fullName>
    </submittedName>
</protein>
<accession>X0UUJ3</accession>
<reference evidence="2" key="1">
    <citation type="journal article" date="2014" name="Front. Microbiol.">
        <title>High frequency of phylogenetically diverse reductive dehalogenase-homologous genes in deep subseafloor sedimentary metagenomes.</title>
        <authorList>
            <person name="Kawai M."/>
            <person name="Futagami T."/>
            <person name="Toyoda A."/>
            <person name="Takaki Y."/>
            <person name="Nishi S."/>
            <person name="Hori S."/>
            <person name="Arai W."/>
            <person name="Tsubouchi T."/>
            <person name="Morono Y."/>
            <person name="Uchiyama I."/>
            <person name="Ito T."/>
            <person name="Fujiyama A."/>
            <person name="Inagaki F."/>
            <person name="Takami H."/>
        </authorList>
    </citation>
    <scope>NUCLEOTIDE SEQUENCE</scope>
    <source>
        <strain evidence="2">Expedition CK06-06</strain>
    </source>
</reference>